<dbReference type="InterPro" id="IPR011004">
    <property type="entry name" value="Trimer_LpxA-like_sf"/>
</dbReference>
<protein>
    <submittedName>
        <fullName evidence="3">Colanic acid biosynthesis acetyltransferase WcaF</fullName>
    </submittedName>
</protein>
<dbReference type="GO" id="GO:0043886">
    <property type="term" value="F:structural constituent of carboxysome shell"/>
    <property type="evidence" value="ECO:0007669"/>
    <property type="project" value="UniProtKB-ARBA"/>
</dbReference>
<dbReference type="PANTHER" id="PTHR23416">
    <property type="entry name" value="SIALIC ACID SYNTHASE-RELATED"/>
    <property type="match status" value="1"/>
</dbReference>
<dbReference type="Proteomes" id="UP000662185">
    <property type="component" value="Unassembled WGS sequence"/>
</dbReference>
<accession>A0A926WF73</accession>
<comment type="similarity">
    <text evidence="1">Belongs to the transferase hexapeptide repeat family.</text>
</comment>
<dbReference type="SUPFAM" id="SSF51161">
    <property type="entry name" value="Trimeric LpxA-like enzymes"/>
    <property type="match status" value="1"/>
</dbReference>
<proteinExistence type="inferred from homology"/>
<dbReference type="PANTHER" id="PTHR23416:SF23">
    <property type="entry name" value="ACETYLTRANSFERASE C18B11.09C-RELATED"/>
    <property type="match status" value="1"/>
</dbReference>
<organism evidence="3 4">
    <name type="scientific">Anabaena sphaerica FACHB-251</name>
    <dbReference type="NCBI Taxonomy" id="2692883"/>
    <lineage>
        <taxon>Bacteria</taxon>
        <taxon>Bacillati</taxon>
        <taxon>Cyanobacteriota</taxon>
        <taxon>Cyanophyceae</taxon>
        <taxon>Nostocales</taxon>
        <taxon>Nostocaceae</taxon>
        <taxon>Anabaena</taxon>
    </lineage>
</organism>
<dbReference type="Gene3D" id="2.160.10.10">
    <property type="entry name" value="Hexapeptide repeat proteins"/>
    <property type="match status" value="1"/>
</dbReference>
<dbReference type="GO" id="GO:0005829">
    <property type="term" value="C:cytosol"/>
    <property type="evidence" value="ECO:0007669"/>
    <property type="project" value="TreeGrafter"/>
</dbReference>
<name>A0A926WF73_9NOST</name>
<comment type="caution">
    <text evidence="3">The sequence shown here is derived from an EMBL/GenBank/DDBJ whole genome shotgun (WGS) entry which is preliminary data.</text>
</comment>
<dbReference type="CDD" id="cd05825">
    <property type="entry name" value="LbH_wcaF_like"/>
    <property type="match status" value="1"/>
</dbReference>
<dbReference type="AlphaFoldDB" id="A0A926WF73"/>
<sequence length="193" mass="21294">MRLDKYTLGNYTPGASYVQQLLWYFLGSPLVESHWLPISSAKVWILKLFGASIGKGVRIKPGVRVKLPWRLTVGNYVWIGEDTWIDNLAPVIIENHVCISQGVYLCTGNHDWNQPDFKLIPAPIHIQESSWIAAKSVIGPGVTVGSGAVLTLGSVTGSCLDPMIIYAGNPAQPIKKRRIGQVEDFFPIPVQDQ</sequence>
<dbReference type="GO" id="GO:0008374">
    <property type="term" value="F:O-acyltransferase activity"/>
    <property type="evidence" value="ECO:0007669"/>
    <property type="project" value="TreeGrafter"/>
</dbReference>
<evidence type="ECO:0000256" key="2">
    <source>
        <dbReference type="ARBA" id="ARBA00022679"/>
    </source>
</evidence>
<dbReference type="EMBL" id="JACJQU010000001">
    <property type="protein sequence ID" value="MBD2292361.1"/>
    <property type="molecule type" value="Genomic_DNA"/>
</dbReference>
<dbReference type="InterPro" id="IPR051159">
    <property type="entry name" value="Hexapeptide_acetyltransf"/>
</dbReference>
<dbReference type="RefSeq" id="WP_190556699.1">
    <property type="nucleotide sequence ID" value="NZ_JACJQU010000001.1"/>
</dbReference>
<dbReference type="NCBIfam" id="NF007797">
    <property type="entry name" value="PRK10502.1"/>
    <property type="match status" value="1"/>
</dbReference>
<dbReference type="GO" id="GO:0031470">
    <property type="term" value="C:carboxysome"/>
    <property type="evidence" value="ECO:0007669"/>
    <property type="project" value="UniProtKB-ARBA"/>
</dbReference>
<evidence type="ECO:0000313" key="3">
    <source>
        <dbReference type="EMBL" id="MBD2292361.1"/>
    </source>
</evidence>
<gene>
    <name evidence="3" type="primary">wcaF</name>
    <name evidence="3" type="ORF">H6G06_02405</name>
</gene>
<reference evidence="4" key="1">
    <citation type="journal article" date="2020" name="ISME J.">
        <title>Comparative genomics reveals insights into cyanobacterial evolution and habitat adaptation.</title>
        <authorList>
            <person name="Chen M.Y."/>
            <person name="Teng W.K."/>
            <person name="Zhao L."/>
            <person name="Hu C.X."/>
            <person name="Zhou Y.K."/>
            <person name="Han B.P."/>
            <person name="Song L.R."/>
            <person name="Shu W.S."/>
        </authorList>
    </citation>
    <scope>NUCLEOTIDE SEQUENCE [LARGE SCALE GENOMIC DNA]</scope>
    <source>
        <strain evidence="4">FACHB-251</strain>
    </source>
</reference>
<evidence type="ECO:0000313" key="4">
    <source>
        <dbReference type="Proteomes" id="UP000662185"/>
    </source>
</evidence>
<keyword evidence="4" id="KW-1185">Reference proteome</keyword>
<evidence type="ECO:0000256" key="1">
    <source>
        <dbReference type="ARBA" id="ARBA00007274"/>
    </source>
</evidence>
<keyword evidence="2" id="KW-0808">Transferase</keyword>